<dbReference type="Pfam" id="PF00622">
    <property type="entry name" value="SPRY"/>
    <property type="match status" value="1"/>
</dbReference>
<dbReference type="Proteomes" id="UP000694419">
    <property type="component" value="Unplaced"/>
</dbReference>
<dbReference type="PROSITE" id="PS50119">
    <property type="entry name" value="ZF_BBOX"/>
    <property type="match status" value="1"/>
</dbReference>
<dbReference type="InterPro" id="IPR000315">
    <property type="entry name" value="Znf_B-box"/>
</dbReference>
<dbReference type="GO" id="GO:0008270">
    <property type="term" value="F:zinc ion binding"/>
    <property type="evidence" value="ECO:0007669"/>
    <property type="project" value="UniProtKB-KW"/>
</dbReference>
<dbReference type="AlphaFoldDB" id="A0A8C3K3H3"/>
<evidence type="ECO:0000313" key="8">
    <source>
        <dbReference type="Ensembl" id="ENSCPGP00000017525.1"/>
    </source>
</evidence>
<feature type="domain" description="B30.2/SPRY" evidence="7">
    <location>
        <begin position="279"/>
        <end position="474"/>
    </location>
</feature>
<name>A0A8C3K3H3_9CHAR</name>
<dbReference type="InterPro" id="IPR006574">
    <property type="entry name" value="PRY"/>
</dbReference>
<accession>A0A8C3K3H3</accession>
<dbReference type="InterPro" id="IPR003879">
    <property type="entry name" value="Butyrophylin_SPRY"/>
</dbReference>
<dbReference type="InterPro" id="IPR001870">
    <property type="entry name" value="B30.2/SPRY"/>
</dbReference>
<dbReference type="SUPFAM" id="SSF57845">
    <property type="entry name" value="B-box zinc-binding domain"/>
    <property type="match status" value="1"/>
</dbReference>
<proteinExistence type="predicted"/>
<protein>
    <recommendedName>
        <fullName evidence="10">Zinc finger protein RFP-like</fullName>
    </recommendedName>
</protein>
<dbReference type="InterPro" id="IPR027370">
    <property type="entry name" value="Znf-RING_euk"/>
</dbReference>
<dbReference type="InterPro" id="IPR003877">
    <property type="entry name" value="SPRY_dom"/>
</dbReference>
<keyword evidence="1" id="KW-0479">Metal-binding</keyword>
<dbReference type="Ensembl" id="ENSCPGT00000019172.1">
    <property type="protein sequence ID" value="ENSCPGP00000017525.1"/>
    <property type="gene ID" value="ENSCPGG00000012291.1"/>
</dbReference>
<dbReference type="PROSITE" id="PS50089">
    <property type="entry name" value="ZF_RING_2"/>
    <property type="match status" value="1"/>
</dbReference>
<dbReference type="PROSITE" id="PS50188">
    <property type="entry name" value="B302_SPRY"/>
    <property type="match status" value="1"/>
</dbReference>
<dbReference type="PROSITE" id="PS00518">
    <property type="entry name" value="ZF_RING_1"/>
    <property type="match status" value="1"/>
</dbReference>
<sequence>MAARTPLEILLDEACCSICLEVFQDPMFIHCGHSFCQSCITQNWEGLTTNFSCPQCRQTVSQKSLCPNRELANMIEAAKRLNVQQVREVEGGENLCEKHQEPLKLFCQDDKRLICVVCDRSKVHRDHSVAPIEEAAQEYKVRGLWACLGTKGRKKKKKRRTGEGNRLETVMQEIVTTYRKLHKFLEKQESSFLAQLEQLDTEIRNAHEESFHRLSEEMTSLGTLIGEMERTYQQPDLELLKVRAQRESLSHSLDISPELEKKFFDFREKTTAIKEALEKFQGTMRRSRHLTLSPSPAQIMLDPETANARLYLSEDCKLVWFGSHEQDLPSNPERFKVNHCVLGSRGFTSGCYQWNVEICRDGVWAIGVAKESVPRDSVLRLQPEAGIWALCHNHGGYMAHTSPAVTLLTLRSVPQQIQICLDCEEGRVVFFDALSKERIFGFTPASFQGERVFPCSPRLGSGSPAGSGPGAPSGCAGFLGGAGPTGAFSGPGFSSRTPLAQFFPVVVGASFPWGR</sequence>
<dbReference type="SMART" id="SM00589">
    <property type="entry name" value="PRY"/>
    <property type="match status" value="1"/>
</dbReference>
<evidence type="ECO:0000313" key="9">
    <source>
        <dbReference type="Proteomes" id="UP000694419"/>
    </source>
</evidence>
<evidence type="ECO:0008006" key="10">
    <source>
        <dbReference type="Google" id="ProtNLM"/>
    </source>
</evidence>
<dbReference type="PRINTS" id="PR01407">
    <property type="entry name" value="BUTYPHLNCDUF"/>
</dbReference>
<organism evidence="8 9">
    <name type="scientific">Calidris pygmaea</name>
    <name type="common">Spoon-billed sandpiper</name>
    <dbReference type="NCBI Taxonomy" id="425635"/>
    <lineage>
        <taxon>Eukaryota</taxon>
        <taxon>Metazoa</taxon>
        <taxon>Chordata</taxon>
        <taxon>Craniata</taxon>
        <taxon>Vertebrata</taxon>
        <taxon>Euteleostomi</taxon>
        <taxon>Archelosauria</taxon>
        <taxon>Archosauria</taxon>
        <taxon>Dinosauria</taxon>
        <taxon>Saurischia</taxon>
        <taxon>Theropoda</taxon>
        <taxon>Coelurosauria</taxon>
        <taxon>Aves</taxon>
        <taxon>Neognathae</taxon>
        <taxon>Neoaves</taxon>
        <taxon>Charadriiformes</taxon>
        <taxon>Scolopacidae</taxon>
        <taxon>Calidris</taxon>
    </lineage>
</organism>
<dbReference type="InterPro" id="IPR017907">
    <property type="entry name" value="Znf_RING_CS"/>
</dbReference>
<evidence type="ECO:0000259" key="7">
    <source>
        <dbReference type="PROSITE" id="PS50188"/>
    </source>
</evidence>
<evidence type="ECO:0000256" key="2">
    <source>
        <dbReference type="ARBA" id="ARBA00022771"/>
    </source>
</evidence>
<dbReference type="Gene3D" id="3.30.40.10">
    <property type="entry name" value="Zinc/RING finger domain, C3HC4 (zinc finger)"/>
    <property type="match status" value="1"/>
</dbReference>
<evidence type="ECO:0000259" key="5">
    <source>
        <dbReference type="PROSITE" id="PS50089"/>
    </source>
</evidence>
<feature type="domain" description="RING-type" evidence="5">
    <location>
        <begin position="16"/>
        <end position="57"/>
    </location>
</feature>
<dbReference type="InterPro" id="IPR001841">
    <property type="entry name" value="Znf_RING"/>
</dbReference>
<keyword evidence="3" id="KW-0862">Zinc</keyword>
<reference evidence="8" key="1">
    <citation type="submission" date="2025-08" db="UniProtKB">
        <authorList>
            <consortium name="Ensembl"/>
        </authorList>
    </citation>
    <scope>IDENTIFICATION</scope>
</reference>
<dbReference type="CDD" id="cd19762">
    <property type="entry name" value="Bbox2_TRIM7-like"/>
    <property type="match status" value="1"/>
</dbReference>
<dbReference type="PANTHER" id="PTHR24103">
    <property type="entry name" value="E3 UBIQUITIN-PROTEIN LIGASE TRIM"/>
    <property type="match status" value="1"/>
</dbReference>
<keyword evidence="9" id="KW-1185">Reference proteome</keyword>
<feature type="domain" description="B box-type" evidence="6">
    <location>
        <begin position="91"/>
        <end position="132"/>
    </location>
</feature>
<dbReference type="Pfam" id="PF13445">
    <property type="entry name" value="zf-RING_UBOX"/>
    <property type="match status" value="1"/>
</dbReference>
<evidence type="ECO:0000256" key="1">
    <source>
        <dbReference type="ARBA" id="ARBA00022723"/>
    </source>
</evidence>
<evidence type="ECO:0000256" key="4">
    <source>
        <dbReference type="PROSITE-ProRule" id="PRU00024"/>
    </source>
</evidence>
<dbReference type="CDD" id="cd16594">
    <property type="entry name" value="RING-HC_TRIM7-like_C-IV"/>
    <property type="match status" value="1"/>
</dbReference>
<dbReference type="InterPro" id="IPR050143">
    <property type="entry name" value="TRIM/RBCC"/>
</dbReference>
<dbReference type="Gene3D" id="2.60.120.920">
    <property type="match status" value="1"/>
</dbReference>
<dbReference type="SMART" id="SM00449">
    <property type="entry name" value="SPRY"/>
    <property type="match status" value="1"/>
</dbReference>
<keyword evidence="2 4" id="KW-0863">Zinc-finger</keyword>
<dbReference type="SUPFAM" id="SSF57850">
    <property type="entry name" value="RING/U-box"/>
    <property type="match status" value="1"/>
</dbReference>
<dbReference type="Gene3D" id="3.30.160.60">
    <property type="entry name" value="Classic Zinc Finger"/>
    <property type="match status" value="1"/>
</dbReference>
<reference evidence="8" key="2">
    <citation type="submission" date="2025-09" db="UniProtKB">
        <authorList>
            <consortium name="Ensembl"/>
        </authorList>
    </citation>
    <scope>IDENTIFICATION</scope>
</reference>
<dbReference type="InterPro" id="IPR013320">
    <property type="entry name" value="ConA-like_dom_sf"/>
</dbReference>
<evidence type="ECO:0000259" key="6">
    <source>
        <dbReference type="PROSITE" id="PS50119"/>
    </source>
</evidence>
<dbReference type="Pfam" id="PF00643">
    <property type="entry name" value="zf-B_box"/>
    <property type="match status" value="1"/>
</dbReference>
<dbReference type="InterPro" id="IPR043136">
    <property type="entry name" value="B30.2/SPRY_sf"/>
</dbReference>
<dbReference type="InterPro" id="IPR013083">
    <property type="entry name" value="Znf_RING/FYVE/PHD"/>
</dbReference>
<dbReference type="SMART" id="SM00184">
    <property type="entry name" value="RING"/>
    <property type="match status" value="1"/>
</dbReference>
<evidence type="ECO:0000256" key="3">
    <source>
        <dbReference type="ARBA" id="ARBA00022833"/>
    </source>
</evidence>
<dbReference type="Pfam" id="PF13765">
    <property type="entry name" value="PRY"/>
    <property type="match status" value="1"/>
</dbReference>
<dbReference type="SUPFAM" id="SSF49899">
    <property type="entry name" value="Concanavalin A-like lectins/glucanases"/>
    <property type="match status" value="1"/>
</dbReference>
<dbReference type="SMART" id="SM00336">
    <property type="entry name" value="BBOX"/>
    <property type="match status" value="1"/>
</dbReference>